<protein>
    <submittedName>
        <fullName evidence="3">Type I secretion target repeat protein</fullName>
    </submittedName>
</protein>
<dbReference type="Pfam" id="PF13403">
    <property type="entry name" value="Hint_2"/>
    <property type="match status" value="1"/>
</dbReference>
<accession>Q2CCZ2</accession>
<gene>
    <name evidence="3" type="ORF">OG2516_04571</name>
</gene>
<evidence type="ECO:0000313" key="4">
    <source>
        <dbReference type="Proteomes" id="UP000003635"/>
    </source>
</evidence>
<dbReference type="AlphaFoldDB" id="Q2CCZ2"/>
<dbReference type="SUPFAM" id="SSF51294">
    <property type="entry name" value="Hedgehog/intein (Hint) domain"/>
    <property type="match status" value="1"/>
</dbReference>
<keyword evidence="4" id="KW-1185">Reference proteome</keyword>
<dbReference type="STRING" id="314256.OG2516_04571"/>
<dbReference type="InterPro" id="IPR036844">
    <property type="entry name" value="Hint_dom_sf"/>
</dbReference>
<feature type="domain" description="Hedgehog/Intein (Hint)" evidence="2">
    <location>
        <begin position="166"/>
        <end position="309"/>
    </location>
</feature>
<dbReference type="EMBL" id="AAOT01000026">
    <property type="protein sequence ID" value="EAR50584.1"/>
    <property type="molecule type" value="Genomic_DNA"/>
</dbReference>
<dbReference type="Proteomes" id="UP000003635">
    <property type="component" value="Unassembled WGS sequence"/>
</dbReference>
<evidence type="ECO:0000313" key="3">
    <source>
        <dbReference type="EMBL" id="EAR50584.1"/>
    </source>
</evidence>
<evidence type="ECO:0000256" key="1">
    <source>
        <dbReference type="SAM" id="MobiDB-lite"/>
    </source>
</evidence>
<proteinExistence type="predicted"/>
<reference evidence="3 4" key="1">
    <citation type="journal article" date="2010" name="J. Bacteriol.">
        <title>Genome sequences of Oceanicola granulosus HTCC2516(T) and Oceanicola batsensis HTCC2597(TDelta).</title>
        <authorList>
            <person name="Thrash J.C."/>
            <person name="Cho J.C."/>
            <person name="Vergin K.L."/>
            <person name="Giovannoni S.J."/>
        </authorList>
    </citation>
    <scope>NUCLEOTIDE SEQUENCE [LARGE SCALE GENOMIC DNA]</scope>
    <source>
        <strain evidence="4">ATCC BAA-861 / DSM 15982 / KCTC 12143 / HTCC2516</strain>
    </source>
</reference>
<organism evidence="3 4">
    <name type="scientific">Oceanicola granulosus (strain ATCC BAA-861 / DSM 15982 / KCTC 12143 / HTCC2516)</name>
    <dbReference type="NCBI Taxonomy" id="314256"/>
    <lineage>
        <taxon>Bacteria</taxon>
        <taxon>Pseudomonadati</taxon>
        <taxon>Pseudomonadota</taxon>
        <taxon>Alphaproteobacteria</taxon>
        <taxon>Rhodobacterales</taxon>
        <taxon>Roseobacteraceae</taxon>
        <taxon>Oceanicola</taxon>
    </lineage>
</organism>
<dbReference type="InterPro" id="IPR028992">
    <property type="entry name" value="Hedgehog/Intein_dom"/>
</dbReference>
<feature type="compositionally biased region" description="Low complexity" evidence="1">
    <location>
        <begin position="365"/>
        <end position="384"/>
    </location>
</feature>
<evidence type="ECO:0000259" key="2">
    <source>
        <dbReference type="Pfam" id="PF13403"/>
    </source>
</evidence>
<dbReference type="OrthoDB" id="6305173at2"/>
<dbReference type="RefSeq" id="WP_007254442.1">
    <property type="nucleotide sequence ID" value="NZ_CH724107.1"/>
</dbReference>
<feature type="region of interest" description="Disordered" evidence="1">
    <location>
        <begin position="346"/>
        <end position="384"/>
    </location>
</feature>
<comment type="caution">
    <text evidence="3">The sequence shown here is derived from an EMBL/GenBank/DDBJ whole genome shotgun (WGS) entry which is preliminary data.</text>
</comment>
<dbReference type="HOGENOM" id="CLU_052810_4_0_5"/>
<sequence>MPIIAVHDWNTLYRPAQLTKENLLWDVEPNDEADPLFDPARPQWTEGRFIFTTDTPTQIVVNDDDGRFEDGYSETGAAATLAEPVTFFGKTYAAGSVVENEFSLLDADGNAVHVLRIDGDNIGLVPPPDAVIADGTAFAPVSGRNGEAVDSGDGVSSDTPYQSVACFTAGTLIETPMGAVAVELLRPGDLVSTVDDGPRPVLWAGRSALAFTDKGIDNRPVRLPADCLGPGVPRRDLVVSSQHRILLRGRDVRRRFGAAEVFAPACGLLPLPGARILRGRRRVTYVHLLLARHAVLCAEGALTESFFPGPMALAALSDKARAQVFRLTGGEYGPLARPQVSRREAEGWARRAARMPAVPRPPPRAAHAAGAGAHLGAAGAAQGA</sequence>
<name>Q2CCZ2_OCEGH</name>
<dbReference type="eggNOG" id="COG2931">
    <property type="taxonomic scope" value="Bacteria"/>
</dbReference>